<feature type="compositionally biased region" description="Pro residues" evidence="5">
    <location>
        <begin position="20"/>
        <end position="39"/>
    </location>
</feature>
<dbReference type="FunFam" id="1.10.238.10:FF:000172">
    <property type="entry name" value="Cell division control protein"/>
    <property type="match status" value="1"/>
</dbReference>
<name>A0AB34KUN8_9PEZI</name>
<dbReference type="RefSeq" id="XP_069231869.1">
    <property type="nucleotide sequence ID" value="XM_069371176.1"/>
</dbReference>
<dbReference type="SMART" id="SM00054">
    <property type="entry name" value="EFh"/>
    <property type="match status" value="3"/>
</dbReference>
<dbReference type="InterPro" id="IPR002048">
    <property type="entry name" value="EF_hand_dom"/>
</dbReference>
<sequence length="237" mass="25645">MATNPTPFPSRPYPSTRAPQPWPSTTPFAQPPTSNPQPPKTAQQHEAARLEAARQETAERARREAASAQALEALSEEQREEINEAFSLFDLDKDGRVDYHELKVALKALGFDLAKSEVLAMLQAHGTPASGRGERGGQGGGVSFLGPDRLLLPHGAFVNLAAGMIAARDPRDEILRAFDLFDAGGNGMIRLEDLRRVAKELGEGLSDEELQAMIEEFDVRGEGGIDRDAFLGICLGT</sequence>
<evidence type="ECO:0000256" key="5">
    <source>
        <dbReference type="SAM" id="MobiDB-lite"/>
    </source>
</evidence>
<keyword evidence="2" id="KW-0479">Metal-binding</keyword>
<dbReference type="InterPro" id="IPR018247">
    <property type="entry name" value="EF_Hand_1_Ca_BS"/>
</dbReference>
<dbReference type="AlphaFoldDB" id="A0AB34KUN8"/>
<evidence type="ECO:0000313" key="7">
    <source>
        <dbReference type="EMBL" id="KAL1588764.1"/>
    </source>
</evidence>
<dbReference type="GeneID" id="96004014"/>
<accession>A0AB34KUN8</accession>
<dbReference type="Pfam" id="PF00036">
    <property type="entry name" value="EF-hand_1"/>
    <property type="match status" value="1"/>
</dbReference>
<keyword evidence="3" id="KW-0677">Repeat</keyword>
<dbReference type="InterPro" id="IPR050230">
    <property type="entry name" value="CALM/Myosin/TropC-like"/>
</dbReference>
<comment type="caution">
    <text evidence="7">The sequence shown here is derived from an EMBL/GenBank/DDBJ whole genome shotgun (WGS) entry which is preliminary data.</text>
</comment>
<dbReference type="PROSITE" id="PS00018">
    <property type="entry name" value="EF_HAND_1"/>
    <property type="match status" value="1"/>
</dbReference>
<dbReference type="CDD" id="cd00051">
    <property type="entry name" value="EFh"/>
    <property type="match status" value="2"/>
</dbReference>
<dbReference type="PROSITE" id="PS50222">
    <property type="entry name" value="EF_HAND_2"/>
    <property type="match status" value="3"/>
</dbReference>
<protein>
    <recommendedName>
        <fullName evidence="1">Calmodulin</fullName>
    </recommendedName>
</protein>
<dbReference type="GO" id="GO:0005509">
    <property type="term" value="F:calcium ion binding"/>
    <property type="evidence" value="ECO:0007669"/>
    <property type="project" value="InterPro"/>
</dbReference>
<keyword evidence="8" id="KW-1185">Reference proteome</keyword>
<dbReference type="PANTHER" id="PTHR23048:SF48">
    <property type="entry name" value="CENTRIN 3"/>
    <property type="match status" value="1"/>
</dbReference>
<feature type="compositionally biased region" description="Basic and acidic residues" evidence="5">
    <location>
        <begin position="46"/>
        <end position="65"/>
    </location>
</feature>
<evidence type="ECO:0000256" key="3">
    <source>
        <dbReference type="ARBA" id="ARBA00022737"/>
    </source>
</evidence>
<feature type="region of interest" description="Disordered" evidence="5">
    <location>
        <begin position="1"/>
        <end position="76"/>
    </location>
</feature>
<dbReference type="InterPro" id="IPR011992">
    <property type="entry name" value="EF-hand-dom_pair"/>
</dbReference>
<dbReference type="GO" id="GO:0016460">
    <property type="term" value="C:myosin II complex"/>
    <property type="evidence" value="ECO:0007669"/>
    <property type="project" value="TreeGrafter"/>
</dbReference>
<organism evidence="7 8">
    <name type="scientific">Cladosporium halotolerans</name>
    <dbReference type="NCBI Taxonomy" id="1052096"/>
    <lineage>
        <taxon>Eukaryota</taxon>
        <taxon>Fungi</taxon>
        <taxon>Dikarya</taxon>
        <taxon>Ascomycota</taxon>
        <taxon>Pezizomycotina</taxon>
        <taxon>Dothideomycetes</taxon>
        <taxon>Dothideomycetidae</taxon>
        <taxon>Cladosporiales</taxon>
        <taxon>Cladosporiaceae</taxon>
        <taxon>Cladosporium</taxon>
    </lineage>
</organism>
<evidence type="ECO:0000256" key="4">
    <source>
        <dbReference type="ARBA" id="ARBA00022837"/>
    </source>
</evidence>
<dbReference type="Gene3D" id="1.10.238.10">
    <property type="entry name" value="EF-hand"/>
    <property type="match status" value="2"/>
</dbReference>
<evidence type="ECO:0000256" key="1">
    <source>
        <dbReference type="ARBA" id="ARBA00020786"/>
    </source>
</evidence>
<feature type="domain" description="EF-hand" evidence="6">
    <location>
        <begin position="169"/>
        <end position="204"/>
    </location>
</feature>
<dbReference type="Pfam" id="PF13499">
    <property type="entry name" value="EF-hand_7"/>
    <property type="match status" value="1"/>
</dbReference>
<keyword evidence="4" id="KW-0106">Calcium</keyword>
<evidence type="ECO:0000259" key="6">
    <source>
        <dbReference type="PROSITE" id="PS50222"/>
    </source>
</evidence>
<gene>
    <name evidence="7" type="ORF">WHR41_02570</name>
</gene>
<proteinExistence type="predicted"/>
<dbReference type="SUPFAM" id="SSF47473">
    <property type="entry name" value="EF-hand"/>
    <property type="match status" value="1"/>
</dbReference>
<feature type="domain" description="EF-hand" evidence="6">
    <location>
        <begin position="77"/>
        <end position="112"/>
    </location>
</feature>
<reference evidence="7 8" key="1">
    <citation type="journal article" date="2020" name="Microbiol. Resour. Announc.">
        <title>Draft Genome Sequence of a Cladosporium Species Isolated from the Mesophotic Ascidian Didemnum maculosum.</title>
        <authorList>
            <person name="Gioti A."/>
            <person name="Siaperas R."/>
            <person name="Nikolaivits E."/>
            <person name="Le Goff G."/>
            <person name="Ouazzani J."/>
            <person name="Kotoulas G."/>
            <person name="Topakas E."/>
        </authorList>
    </citation>
    <scope>NUCLEOTIDE SEQUENCE [LARGE SCALE GENOMIC DNA]</scope>
    <source>
        <strain evidence="7 8">TM138-S3</strain>
    </source>
</reference>
<evidence type="ECO:0000256" key="2">
    <source>
        <dbReference type="ARBA" id="ARBA00022723"/>
    </source>
</evidence>
<dbReference type="Proteomes" id="UP000803884">
    <property type="component" value="Unassembled WGS sequence"/>
</dbReference>
<evidence type="ECO:0000313" key="8">
    <source>
        <dbReference type="Proteomes" id="UP000803884"/>
    </source>
</evidence>
<feature type="domain" description="EF-hand" evidence="6">
    <location>
        <begin position="205"/>
        <end position="237"/>
    </location>
</feature>
<dbReference type="EMBL" id="JAAQHG020000006">
    <property type="protein sequence ID" value="KAL1588764.1"/>
    <property type="molecule type" value="Genomic_DNA"/>
</dbReference>
<feature type="compositionally biased region" description="Pro residues" evidence="5">
    <location>
        <begin position="1"/>
        <end position="12"/>
    </location>
</feature>
<dbReference type="PANTHER" id="PTHR23048">
    <property type="entry name" value="MYOSIN LIGHT CHAIN 1, 3"/>
    <property type="match status" value="1"/>
</dbReference>